<dbReference type="AlphaFoldDB" id="A0A9D2HGJ8"/>
<organism evidence="1 2">
    <name type="scientific">Candidatus Lachnoclostridium stercoravium</name>
    <dbReference type="NCBI Taxonomy" id="2838633"/>
    <lineage>
        <taxon>Bacteria</taxon>
        <taxon>Bacillati</taxon>
        <taxon>Bacillota</taxon>
        <taxon>Clostridia</taxon>
        <taxon>Lachnospirales</taxon>
        <taxon>Lachnospiraceae</taxon>
    </lineage>
</organism>
<dbReference type="Gene3D" id="1.10.10.10">
    <property type="entry name" value="Winged helix-like DNA-binding domain superfamily/Winged helix DNA-binding domain"/>
    <property type="match status" value="1"/>
</dbReference>
<name>A0A9D2HGJ8_9FIRM</name>
<gene>
    <name evidence="1" type="ORF">IAA07_06670</name>
</gene>
<dbReference type="InterPro" id="IPR002481">
    <property type="entry name" value="FUR"/>
</dbReference>
<sequence length="93" mass="10923">MQQKEQIIKELQKRGKRITEQRKVLLDVILEGGWSSCKEIYYEASKRDPSIGLATVYRMMATLEEMGVISRSYHYSFPPSDKEEETCQQQLYV</sequence>
<dbReference type="Proteomes" id="UP000823900">
    <property type="component" value="Unassembled WGS sequence"/>
</dbReference>
<protein>
    <submittedName>
        <fullName evidence="1">Transcriptional repressor</fullName>
    </submittedName>
</protein>
<evidence type="ECO:0000313" key="1">
    <source>
        <dbReference type="EMBL" id="HJA71251.1"/>
    </source>
</evidence>
<dbReference type="SUPFAM" id="SSF46785">
    <property type="entry name" value="Winged helix' DNA-binding domain"/>
    <property type="match status" value="1"/>
</dbReference>
<dbReference type="InterPro" id="IPR036390">
    <property type="entry name" value="WH_DNA-bd_sf"/>
</dbReference>
<evidence type="ECO:0000313" key="2">
    <source>
        <dbReference type="Proteomes" id="UP000823900"/>
    </source>
</evidence>
<dbReference type="InterPro" id="IPR036388">
    <property type="entry name" value="WH-like_DNA-bd_sf"/>
</dbReference>
<accession>A0A9D2HGJ8</accession>
<comment type="caution">
    <text evidence="1">The sequence shown here is derived from an EMBL/GenBank/DDBJ whole genome shotgun (WGS) entry which is preliminary data.</text>
</comment>
<reference evidence="1" key="2">
    <citation type="submission" date="2021-04" db="EMBL/GenBank/DDBJ databases">
        <authorList>
            <person name="Gilroy R."/>
        </authorList>
    </citation>
    <scope>NUCLEOTIDE SEQUENCE</scope>
    <source>
        <strain evidence="1">CHK178-16964</strain>
    </source>
</reference>
<dbReference type="Pfam" id="PF01475">
    <property type="entry name" value="FUR"/>
    <property type="match status" value="1"/>
</dbReference>
<proteinExistence type="predicted"/>
<reference evidence="1" key="1">
    <citation type="journal article" date="2021" name="PeerJ">
        <title>Extensive microbial diversity within the chicken gut microbiome revealed by metagenomics and culture.</title>
        <authorList>
            <person name="Gilroy R."/>
            <person name="Ravi A."/>
            <person name="Getino M."/>
            <person name="Pursley I."/>
            <person name="Horton D.L."/>
            <person name="Alikhan N.F."/>
            <person name="Baker D."/>
            <person name="Gharbi K."/>
            <person name="Hall N."/>
            <person name="Watson M."/>
            <person name="Adriaenssens E.M."/>
            <person name="Foster-Nyarko E."/>
            <person name="Jarju S."/>
            <person name="Secka A."/>
            <person name="Antonio M."/>
            <person name="Oren A."/>
            <person name="Chaudhuri R.R."/>
            <person name="La Ragione R."/>
            <person name="Hildebrand F."/>
            <person name="Pallen M.J."/>
        </authorList>
    </citation>
    <scope>NUCLEOTIDE SEQUENCE</scope>
    <source>
        <strain evidence="1">CHK178-16964</strain>
    </source>
</reference>
<dbReference type="GO" id="GO:0003700">
    <property type="term" value="F:DNA-binding transcription factor activity"/>
    <property type="evidence" value="ECO:0007669"/>
    <property type="project" value="InterPro"/>
</dbReference>
<dbReference type="EMBL" id="DWZA01000058">
    <property type="protein sequence ID" value="HJA71251.1"/>
    <property type="molecule type" value="Genomic_DNA"/>
</dbReference>